<organism evidence="11 12">
    <name type="scientific">Erwinia typographi</name>
    <dbReference type="NCBI Taxonomy" id="371042"/>
    <lineage>
        <taxon>Bacteria</taxon>
        <taxon>Pseudomonadati</taxon>
        <taxon>Pseudomonadota</taxon>
        <taxon>Gammaproteobacteria</taxon>
        <taxon>Enterobacterales</taxon>
        <taxon>Erwiniaceae</taxon>
        <taxon>Erwinia</taxon>
    </lineage>
</organism>
<dbReference type="InterPro" id="IPR032264">
    <property type="entry name" value="MenD_middle"/>
</dbReference>
<keyword evidence="2 7" id="KW-0808">Transferase</keyword>
<evidence type="ECO:0000256" key="5">
    <source>
        <dbReference type="ARBA" id="ARBA00023052"/>
    </source>
</evidence>
<evidence type="ECO:0000256" key="2">
    <source>
        <dbReference type="ARBA" id="ARBA00022679"/>
    </source>
</evidence>
<accession>A0A0A3YYS8</accession>
<keyword evidence="3 7" id="KW-0479">Metal-binding</keyword>
<dbReference type="EMBL" id="JRUQ01000044">
    <property type="protein sequence ID" value="KGT91780.1"/>
    <property type="molecule type" value="Genomic_DNA"/>
</dbReference>
<evidence type="ECO:0000256" key="4">
    <source>
        <dbReference type="ARBA" id="ARBA00022842"/>
    </source>
</evidence>
<dbReference type="Gene3D" id="3.40.50.1220">
    <property type="entry name" value="TPP-binding domain"/>
    <property type="match status" value="1"/>
</dbReference>
<keyword evidence="1 7" id="KW-0474">Menaquinone biosynthesis</keyword>
<reference evidence="11 12" key="1">
    <citation type="submission" date="2014-10" db="EMBL/GenBank/DDBJ databases">
        <title>Genome sequence of Erwinia typographi M043b.</title>
        <authorList>
            <person name="Chan K.-G."/>
            <person name="Tan W.-S."/>
        </authorList>
    </citation>
    <scope>NUCLEOTIDE SEQUENCE [LARGE SCALE GENOMIC DNA]</scope>
    <source>
        <strain evidence="11 12">M043b</strain>
    </source>
</reference>
<dbReference type="PANTHER" id="PTHR42916:SF1">
    <property type="entry name" value="PROTEIN PHYLLO, CHLOROPLASTIC"/>
    <property type="match status" value="1"/>
</dbReference>
<dbReference type="Pfam" id="PF02775">
    <property type="entry name" value="TPP_enzyme_C"/>
    <property type="match status" value="1"/>
</dbReference>
<dbReference type="InterPro" id="IPR029061">
    <property type="entry name" value="THDP-binding"/>
</dbReference>
<dbReference type="Proteomes" id="UP000030351">
    <property type="component" value="Unassembled WGS sequence"/>
</dbReference>
<keyword evidence="12" id="KW-1185">Reference proteome</keyword>
<comment type="pathway">
    <text evidence="7">Quinol/quinone metabolism; menaquinone biosynthesis.</text>
</comment>
<dbReference type="PIRSF" id="PIRSF004983">
    <property type="entry name" value="MenD"/>
    <property type="match status" value="1"/>
</dbReference>
<comment type="cofactor">
    <cofactor evidence="7">
        <name>thiamine diphosphate</name>
        <dbReference type="ChEBI" id="CHEBI:58937"/>
    </cofactor>
    <text evidence="7">Binds 1 thiamine pyrophosphate per subunit.</text>
</comment>
<dbReference type="RefSeq" id="WP_034894832.1">
    <property type="nucleotide sequence ID" value="NZ_JRUQ01000044.1"/>
</dbReference>
<dbReference type="InterPro" id="IPR011766">
    <property type="entry name" value="TPP_enzyme_TPP-bd"/>
</dbReference>
<dbReference type="CDD" id="cd02009">
    <property type="entry name" value="TPP_SHCHC_synthase"/>
    <property type="match status" value="1"/>
</dbReference>
<feature type="domain" description="Thiamine pyrophosphate enzyme TPP-binding" evidence="8">
    <location>
        <begin position="419"/>
        <end position="531"/>
    </location>
</feature>
<dbReference type="Pfam" id="PF16582">
    <property type="entry name" value="TPP_enzyme_M_2"/>
    <property type="match status" value="1"/>
</dbReference>
<dbReference type="eggNOG" id="COG1165">
    <property type="taxonomic scope" value="Bacteria"/>
</dbReference>
<protein>
    <recommendedName>
        <fullName evidence="7">2-succinyl-5-enolpyruvyl-6-hydroxy-3-cyclohexene-1-carboxylate synthase</fullName>
        <shortName evidence="7">SEPHCHC synthase</shortName>
        <ecNumber evidence="7">2.2.1.9</ecNumber>
    </recommendedName>
    <alternativeName>
        <fullName evidence="7">Menaquinone biosynthesis protein MenD</fullName>
    </alternativeName>
</protein>
<comment type="subunit">
    <text evidence="7">Homodimer.</text>
</comment>
<evidence type="ECO:0000259" key="10">
    <source>
        <dbReference type="Pfam" id="PF16582"/>
    </source>
</evidence>
<comment type="pathway">
    <text evidence="7">Quinol/quinone metabolism; 1,4-dihydroxy-2-naphthoate biosynthesis; 1,4-dihydroxy-2-naphthoate from chorismate: step 2/7.</text>
</comment>
<comment type="similarity">
    <text evidence="7">Belongs to the TPP enzyme family. MenD subfamily.</text>
</comment>
<evidence type="ECO:0000256" key="7">
    <source>
        <dbReference type="HAMAP-Rule" id="MF_01659"/>
    </source>
</evidence>
<gene>
    <name evidence="7" type="primary">menD</name>
    <name evidence="11" type="ORF">NG99_15555</name>
</gene>
<dbReference type="HAMAP" id="MF_01659">
    <property type="entry name" value="MenD"/>
    <property type="match status" value="1"/>
</dbReference>
<dbReference type="CDD" id="cd07037">
    <property type="entry name" value="TPP_PYR_MenD"/>
    <property type="match status" value="1"/>
</dbReference>
<keyword evidence="4 7" id="KW-0460">Magnesium</keyword>
<dbReference type="GO" id="GO:0000287">
    <property type="term" value="F:magnesium ion binding"/>
    <property type="evidence" value="ECO:0007669"/>
    <property type="project" value="UniProtKB-UniRule"/>
</dbReference>
<name>A0A0A3YYS8_9GAMM</name>
<dbReference type="InterPro" id="IPR004433">
    <property type="entry name" value="MenaQ_synth_MenD"/>
</dbReference>
<keyword evidence="6 7" id="KW-0464">Manganese</keyword>
<sequence length="552" mass="59652">MSHSSFNRRWAAVILEALTRHRVQHLCIAPGSRSAPLTLLAASHPRLICHTHFDERGLGHLALGLAKSTGQPVAIVVTSGTAVANLYPAIIEARLTGERLIVLSADRPVELLDCGANQAIEQTGLFAHHAAALNLPRPTPDVSARWLVSAIDSLLGQQVFGAVQINCPFAEPLYGDDPDAFRSWRDDLGKWWQDDRPWLRQVAARATPVNPEWGFWRQQRGVVIAGKMTAEEGIAVARWAAELGWPLIADVQSQSGQPLPSASIWLQHPQALATLASAQLIVQFGSHLTGKTLGGWLADCQPEDFWLIEAMPERRDPAHHRGSRIVAEIVPWLAAHPALAQPAWCPELTRLVADITSAIRQPAFSEAGLAQHLPSLLPAQGALFLGNSLTIRLVDTFAQLPAGYPVFANRGASGIDGLIATAAGVQRGSHRPLLAIVGDISALYDVNSLALLGQSQAPVVLIVVNNDGGQIFSMLPTPASERQRFFAMPQQVDFAAAARLFGLQFHRPDDWQALVTAVERGWQEEGATLIELRVAAEEGAQSLAVAGKVRQE</sequence>
<dbReference type="UniPathway" id="UPA00079"/>
<evidence type="ECO:0000256" key="6">
    <source>
        <dbReference type="ARBA" id="ARBA00023211"/>
    </source>
</evidence>
<dbReference type="EC" id="2.2.1.9" evidence="7"/>
<dbReference type="UniPathway" id="UPA01057">
    <property type="reaction ID" value="UER00164"/>
</dbReference>
<keyword evidence="5 7" id="KW-0786">Thiamine pyrophosphate</keyword>
<proteinExistence type="inferred from homology"/>
<feature type="domain" description="Thiamine pyrophosphate enzyme N-terminal TPP-binding" evidence="9">
    <location>
        <begin position="10"/>
        <end position="122"/>
    </location>
</feature>
<comment type="caution">
    <text evidence="11">The sequence shown here is derived from an EMBL/GenBank/DDBJ whole genome shotgun (WGS) entry which is preliminary data.</text>
</comment>
<dbReference type="NCBIfam" id="TIGR00173">
    <property type="entry name" value="menD"/>
    <property type="match status" value="1"/>
</dbReference>
<comment type="cofactor">
    <cofactor evidence="7">
        <name>Mg(2+)</name>
        <dbReference type="ChEBI" id="CHEBI:18420"/>
    </cofactor>
    <cofactor evidence="7">
        <name>Mn(2+)</name>
        <dbReference type="ChEBI" id="CHEBI:29035"/>
    </cofactor>
</comment>
<comment type="function">
    <text evidence="7">Catalyzes the thiamine diphosphate-dependent decarboxylation of 2-oxoglutarate and the subsequent addition of the resulting succinic semialdehyde-thiamine pyrophosphate anion to isochorismate to yield 2-succinyl-5-enolpyruvyl-6-hydroxy-3-cyclohexene-1-carboxylate (SEPHCHC).</text>
</comment>
<dbReference type="GO" id="GO:0009234">
    <property type="term" value="P:menaquinone biosynthetic process"/>
    <property type="evidence" value="ECO:0007669"/>
    <property type="project" value="UniProtKB-UniRule"/>
</dbReference>
<dbReference type="Pfam" id="PF02776">
    <property type="entry name" value="TPP_enzyme_N"/>
    <property type="match status" value="1"/>
</dbReference>
<dbReference type="GO" id="GO:0030145">
    <property type="term" value="F:manganese ion binding"/>
    <property type="evidence" value="ECO:0007669"/>
    <property type="project" value="UniProtKB-UniRule"/>
</dbReference>
<evidence type="ECO:0000313" key="11">
    <source>
        <dbReference type="EMBL" id="KGT91780.1"/>
    </source>
</evidence>
<dbReference type="AlphaFoldDB" id="A0A0A3YYS8"/>
<evidence type="ECO:0000256" key="1">
    <source>
        <dbReference type="ARBA" id="ARBA00022428"/>
    </source>
</evidence>
<evidence type="ECO:0000259" key="8">
    <source>
        <dbReference type="Pfam" id="PF02775"/>
    </source>
</evidence>
<evidence type="ECO:0000259" key="9">
    <source>
        <dbReference type="Pfam" id="PF02776"/>
    </source>
</evidence>
<comment type="catalytic activity">
    <reaction evidence="7">
        <text>isochorismate + 2-oxoglutarate + H(+) = 5-enolpyruvoyl-6-hydroxy-2-succinyl-cyclohex-3-ene-1-carboxylate + CO2</text>
        <dbReference type="Rhea" id="RHEA:25593"/>
        <dbReference type="ChEBI" id="CHEBI:15378"/>
        <dbReference type="ChEBI" id="CHEBI:16526"/>
        <dbReference type="ChEBI" id="CHEBI:16810"/>
        <dbReference type="ChEBI" id="CHEBI:29780"/>
        <dbReference type="ChEBI" id="CHEBI:58818"/>
        <dbReference type="EC" id="2.2.1.9"/>
    </reaction>
</comment>
<dbReference type="SUPFAM" id="SSF52518">
    <property type="entry name" value="Thiamin diphosphate-binding fold (THDP-binding)"/>
    <property type="match status" value="2"/>
</dbReference>
<dbReference type="GO" id="GO:0070204">
    <property type="term" value="F:2-succinyl-5-enolpyruvyl-6-hydroxy-3-cyclohexene-1-carboxylic-acid synthase activity"/>
    <property type="evidence" value="ECO:0007669"/>
    <property type="project" value="UniProtKB-UniRule"/>
</dbReference>
<evidence type="ECO:0000313" key="12">
    <source>
        <dbReference type="Proteomes" id="UP000030351"/>
    </source>
</evidence>
<dbReference type="Gene3D" id="3.40.50.970">
    <property type="match status" value="2"/>
</dbReference>
<evidence type="ECO:0000256" key="3">
    <source>
        <dbReference type="ARBA" id="ARBA00022723"/>
    </source>
</evidence>
<dbReference type="STRING" id="371042.NG99_15555"/>
<dbReference type="PANTHER" id="PTHR42916">
    <property type="entry name" value="2-SUCCINYL-5-ENOLPYRUVYL-6-HYDROXY-3-CYCLOHEXENE-1-CARBOXYLATE SYNTHASE"/>
    <property type="match status" value="1"/>
</dbReference>
<dbReference type="InterPro" id="IPR012001">
    <property type="entry name" value="Thiamin_PyroP_enz_TPP-bd_dom"/>
</dbReference>
<feature type="domain" description="Menaquinone biosynthesis protein MenD middle" evidence="10">
    <location>
        <begin position="183"/>
        <end position="385"/>
    </location>
</feature>
<dbReference type="GO" id="GO:0030976">
    <property type="term" value="F:thiamine pyrophosphate binding"/>
    <property type="evidence" value="ECO:0007669"/>
    <property type="project" value="UniProtKB-UniRule"/>
</dbReference>
<dbReference type="OrthoDB" id="9791859at2"/>